<dbReference type="OrthoDB" id="287158at2"/>
<evidence type="ECO:0000313" key="1">
    <source>
        <dbReference type="EMBL" id="QDU74280.1"/>
    </source>
</evidence>
<dbReference type="InterPro" id="IPR045584">
    <property type="entry name" value="Pilin-like"/>
</dbReference>
<dbReference type="AlphaFoldDB" id="A0A518C4X3"/>
<gene>
    <name evidence="1" type="ORF">Pan97_12870</name>
</gene>
<dbReference type="RefSeq" id="WP_144971261.1">
    <property type="nucleotide sequence ID" value="NZ_CP036289.1"/>
</dbReference>
<organism evidence="1 2">
    <name type="scientific">Bremerella volcania</name>
    <dbReference type="NCBI Taxonomy" id="2527984"/>
    <lineage>
        <taxon>Bacteria</taxon>
        <taxon>Pseudomonadati</taxon>
        <taxon>Planctomycetota</taxon>
        <taxon>Planctomycetia</taxon>
        <taxon>Pirellulales</taxon>
        <taxon>Pirellulaceae</taxon>
        <taxon>Bremerella</taxon>
    </lineage>
</organism>
<accession>A0A518C4X3</accession>
<protein>
    <submittedName>
        <fullName evidence="1">Uncharacterized protein</fullName>
    </submittedName>
</protein>
<dbReference type="EMBL" id="CP036289">
    <property type="protein sequence ID" value="QDU74280.1"/>
    <property type="molecule type" value="Genomic_DNA"/>
</dbReference>
<keyword evidence="2" id="KW-1185">Reference proteome</keyword>
<reference evidence="2" key="1">
    <citation type="submission" date="2019-02" db="EMBL/GenBank/DDBJ databases">
        <title>Deep-cultivation of Planctomycetes and their phenomic and genomic characterization uncovers novel biology.</title>
        <authorList>
            <person name="Wiegand S."/>
            <person name="Jogler M."/>
            <person name="Boedeker C."/>
            <person name="Pinto D."/>
            <person name="Vollmers J."/>
            <person name="Rivas-Marin E."/>
            <person name="Kohn T."/>
            <person name="Peeters S.H."/>
            <person name="Heuer A."/>
            <person name="Rast P."/>
            <person name="Oberbeckmann S."/>
            <person name="Bunk B."/>
            <person name="Jeske O."/>
            <person name="Meyerdierks A."/>
            <person name="Storesund J.E."/>
            <person name="Kallscheuer N."/>
            <person name="Luecker S."/>
            <person name="Lage O.M."/>
            <person name="Pohl T."/>
            <person name="Merkel B.J."/>
            <person name="Hornburger P."/>
            <person name="Mueller R.-W."/>
            <person name="Bruemmer F."/>
            <person name="Labrenz M."/>
            <person name="Spormann A.M."/>
            <person name="Op den Camp H."/>
            <person name="Overmann J."/>
            <person name="Amann R."/>
            <person name="Jetten M.S.M."/>
            <person name="Mascher T."/>
            <person name="Medema M.H."/>
            <person name="Devos D.P."/>
            <person name="Kaster A.-K."/>
            <person name="Ovreas L."/>
            <person name="Rohde M."/>
            <person name="Galperin M.Y."/>
            <person name="Jogler C."/>
        </authorList>
    </citation>
    <scope>NUCLEOTIDE SEQUENCE [LARGE SCALE GENOMIC DNA]</scope>
    <source>
        <strain evidence="2">Pan97</strain>
    </source>
</reference>
<name>A0A518C4X3_9BACT</name>
<dbReference type="SUPFAM" id="SSF54523">
    <property type="entry name" value="Pili subunits"/>
    <property type="match status" value="1"/>
</dbReference>
<sequence length="351" mass="39757">MPPSTKQTRRVFESPYLRLVQAASQVVVDDDYHDLIDRGDVASLRRIVSHNREALAFARMHLGPTCKIELVYEADFFAKNCPNMQHLRGLSRAFTTEGHLAGLENRWADAASIGLDLLELAGATGRGGLLCDHMVGWAISAAGIDLLRRWRAKYDEATLSHLLVRIPQIEAGRDDWNAVLERDRKWEEIVEYPDEPVDRSDIELTEEDKQEMSEEEIAAYYEVVDLTLNIPDEERTDTSRNLENRAIAGLRLMTLDTAIRMFRAMTGSYPRQLAELIPGVLAELPSDPFTERDFIYRPQWKGIFHRAIECFLLYSPGPSQTDHGGTFGPYPLVAAGEADLCLDEADYWSED</sequence>
<dbReference type="KEGG" id="bvo:Pan97_12870"/>
<evidence type="ECO:0000313" key="2">
    <source>
        <dbReference type="Proteomes" id="UP000318626"/>
    </source>
</evidence>
<dbReference type="Proteomes" id="UP000318626">
    <property type="component" value="Chromosome"/>
</dbReference>
<proteinExistence type="predicted"/>